<protein>
    <submittedName>
        <fullName evidence="1">Uncharacterized protein</fullName>
    </submittedName>
</protein>
<dbReference type="EMBL" id="VHIF01000001">
    <property type="protein sequence ID" value="TQO37589.1"/>
    <property type="molecule type" value="Genomic_DNA"/>
</dbReference>
<proteinExistence type="predicted"/>
<dbReference type="Proteomes" id="UP000315363">
    <property type="component" value="Unassembled WGS sequence"/>
</dbReference>
<gene>
    <name evidence="1" type="ORF">GQ41_2207</name>
</gene>
<name>A0ABY3AAJ9_9FLAO</name>
<reference evidence="1 2" key="1">
    <citation type="submission" date="2019-06" db="EMBL/GenBank/DDBJ databases">
        <title>A large-scale integrated study on North Sea by COGITO (Coastal Microbe Genomic &amp; Taxonomic Observatory).</title>
        <authorList>
            <person name="Teeling H."/>
        </authorList>
    </citation>
    <scope>NUCLEOTIDE SEQUENCE [LARGE SCALE GENOMIC DNA]</scope>
    <source>
        <strain evidence="1 2">MAR_2009_79</strain>
    </source>
</reference>
<comment type="caution">
    <text evidence="1">The sequence shown here is derived from an EMBL/GenBank/DDBJ whole genome shotgun (WGS) entry which is preliminary data.</text>
</comment>
<evidence type="ECO:0000313" key="1">
    <source>
        <dbReference type="EMBL" id="TQO37589.1"/>
    </source>
</evidence>
<keyword evidence="2" id="KW-1185">Reference proteome</keyword>
<accession>A0ABY3AAJ9</accession>
<evidence type="ECO:0000313" key="2">
    <source>
        <dbReference type="Proteomes" id="UP000315363"/>
    </source>
</evidence>
<organism evidence="1 2">
    <name type="scientific">Arenibacter algicola</name>
    <dbReference type="NCBI Taxonomy" id="616991"/>
    <lineage>
        <taxon>Bacteria</taxon>
        <taxon>Pseudomonadati</taxon>
        <taxon>Bacteroidota</taxon>
        <taxon>Flavobacteriia</taxon>
        <taxon>Flavobacteriales</taxon>
        <taxon>Flavobacteriaceae</taxon>
        <taxon>Arenibacter</taxon>
    </lineage>
</organism>
<sequence>MYAQYFAKLSEEQMAKFKEYHPNFHEQLYVGLRFKELHVY</sequence>